<dbReference type="EMBL" id="LN774881">
    <property type="protein sequence ID" value="CEN32234.1"/>
    <property type="molecule type" value="Genomic_DNA"/>
</dbReference>
<dbReference type="Proteomes" id="UP000242753">
    <property type="component" value="Chromosome I"/>
</dbReference>
<comment type="function">
    <text evidence="5">Methylates the class 1 translation termination release factors RF1/PrfA and RF2/PrfB on the glutamine residue of the universally conserved GGQ motif.</text>
</comment>
<feature type="binding site" evidence="5">
    <location>
        <position position="176"/>
    </location>
    <ligand>
        <name>S-adenosyl-L-methionine</name>
        <dbReference type="ChEBI" id="CHEBI:59789"/>
    </ligand>
</feature>
<dbReference type="PANTHER" id="PTHR18895:SF74">
    <property type="entry name" value="MTRF1L RELEASE FACTOR GLUTAMINE METHYLTRANSFERASE"/>
    <property type="match status" value="1"/>
</dbReference>
<feature type="binding site" evidence="5">
    <location>
        <begin position="125"/>
        <end position="129"/>
    </location>
    <ligand>
        <name>S-adenosyl-L-methionine</name>
        <dbReference type="ChEBI" id="CHEBI:59789"/>
    </ligand>
</feature>
<organism evidence="8 9">
    <name type="scientific">Candidatus Westeberhardia cardiocondylae</name>
    <dbReference type="NCBI Taxonomy" id="1594731"/>
    <lineage>
        <taxon>Bacteria</taxon>
        <taxon>Pseudomonadati</taxon>
        <taxon>Pseudomonadota</taxon>
        <taxon>Gammaproteobacteria</taxon>
        <taxon>Enterobacterales</taxon>
        <taxon>Enterobacteriaceae</taxon>
        <taxon>ant endosymbionts</taxon>
        <taxon>Candidatus Westeberhardia</taxon>
    </lineage>
</organism>
<proteinExistence type="inferred from homology"/>
<dbReference type="EC" id="2.1.1.297" evidence="5"/>
<evidence type="ECO:0000256" key="4">
    <source>
        <dbReference type="ARBA" id="ARBA00048391"/>
    </source>
</evidence>
<comment type="catalytic activity">
    <reaction evidence="4 5">
        <text>L-glutaminyl-[peptide chain release factor] + S-adenosyl-L-methionine = N(5)-methyl-L-glutaminyl-[peptide chain release factor] + S-adenosyl-L-homocysteine + H(+)</text>
        <dbReference type="Rhea" id="RHEA:42896"/>
        <dbReference type="Rhea" id="RHEA-COMP:10271"/>
        <dbReference type="Rhea" id="RHEA-COMP:10272"/>
        <dbReference type="ChEBI" id="CHEBI:15378"/>
        <dbReference type="ChEBI" id="CHEBI:30011"/>
        <dbReference type="ChEBI" id="CHEBI:57856"/>
        <dbReference type="ChEBI" id="CHEBI:59789"/>
        <dbReference type="ChEBI" id="CHEBI:61891"/>
        <dbReference type="EC" id="2.1.1.297"/>
    </reaction>
</comment>
<feature type="binding site" evidence="5">
    <location>
        <position position="192"/>
    </location>
    <ligand>
        <name>S-adenosyl-L-methionine</name>
        <dbReference type="ChEBI" id="CHEBI:59789"/>
    </ligand>
</feature>
<dbReference type="AlphaFoldDB" id="A0A0H5BX76"/>
<dbReference type="NCBIfam" id="TIGR03534">
    <property type="entry name" value="RF_mod_PrmC"/>
    <property type="match status" value="1"/>
</dbReference>
<dbReference type="PANTHER" id="PTHR18895">
    <property type="entry name" value="HEMK METHYLTRANSFERASE"/>
    <property type="match status" value="1"/>
</dbReference>
<dbReference type="PROSITE" id="PS00092">
    <property type="entry name" value="N6_MTASE"/>
    <property type="match status" value="1"/>
</dbReference>
<evidence type="ECO:0000313" key="8">
    <source>
        <dbReference type="EMBL" id="CEN32234.1"/>
    </source>
</evidence>
<dbReference type="InterPro" id="IPR002052">
    <property type="entry name" value="DNA_methylase_N6_adenine_CS"/>
</dbReference>
<evidence type="ECO:0000256" key="1">
    <source>
        <dbReference type="ARBA" id="ARBA00022603"/>
    </source>
</evidence>
<dbReference type="InterPro" id="IPR040758">
    <property type="entry name" value="PrmC_N"/>
</dbReference>
<evidence type="ECO:0000256" key="2">
    <source>
        <dbReference type="ARBA" id="ARBA00022679"/>
    </source>
</evidence>
<feature type="binding site" evidence="5">
    <location>
        <position position="148"/>
    </location>
    <ligand>
        <name>S-adenosyl-L-methionine</name>
        <dbReference type="ChEBI" id="CHEBI:59789"/>
    </ligand>
</feature>
<comment type="similarity">
    <text evidence="5">Belongs to the protein N5-glutamine methyltransferase family. PrmC subfamily.</text>
</comment>
<dbReference type="InterPro" id="IPR007848">
    <property type="entry name" value="Small_mtfrase_dom"/>
</dbReference>
<sequence length="285" mass="33188">MNWYQWVKNSYIRLNKSFKNTYFTTNTIMRDVEKLLCYVVGVSREKFFAFSETLLTREQFSKLEILLCRREQGEPIAYLIGEQEFWSLNLLVSRDTFIPRCDTECLVTHVLKVISSDNAKILDLGTGTGAISLALAIEKPMWEITAIDYNLKALLIAKKNAAKFGIKNINFFCSRWFESLHSHKLYDLIVSNPPYISIREFYLLHKELFFEPRTSLISAKNGTADLEEICFLSKYYLVSGGWLILEHGYKQGYIVRSLLSRAMFKCILTIKDYGNNERVTQGRWI</sequence>
<reference evidence="9" key="1">
    <citation type="submission" date="2015-01" db="EMBL/GenBank/DDBJ databases">
        <authorList>
            <person name="Manzano-Marin A."/>
            <person name="Manzano-Marin A."/>
        </authorList>
    </citation>
    <scope>NUCLEOTIDE SEQUENCE [LARGE SCALE GENOMIC DNA]</scope>
    <source>
        <strain evidence="9">obscurior</strain>
    </source>
</reference>
<accession>A0A0H5BX76</accession>
<keyword evidence="3 5" id="KW-0949">S-adenosyl-L-methionine</keyword>
<gene>
    <name evidence="5 8" type="primary">prmC</name>
    <name evidence="8" type="ORF">WEOB_298</name>
</gene>
<dbReference type="NCBIfam" id="TIGR00536">
    <property type="entry name" value="hemK_fam"/>
    <property type="match status" value="1"/>
</dbReference>
<dbReference type="Pfam" id="PF17827">
    <property type="entry name" value="PrmC_N"/>
    <property type="match status" value="1"/>
</dbReference>
<dbReference type="Gene3D" id="1.10.8.10">
    <property type="entry name" value="DNA helicase RuvA subunit, C-terminal domain"/>
    <property type="match status" value="1"/>
</dbReference>
<dbReference type="InterPro" id="IPR050320">
    <property type="entry name" value="N5-glutamine_MTase"/>
</dbReference>
<evidence type="ECO:0000259" key="6">
    <source>
        <dbReference type="Pfam" id="PF05175"/>
    </source>
</evidence>
<feature type="binding site" evidence="5">
    <location>
        <begin position="192"/>
        <end position="195"/>
    </location>
    <ligand>
        <name>substrate</name>
    </ligand>
</feature>
<dbReference type="STRING" id="1594731.WEOB_298"/>
<dbReference type="InterPro" id="IPR029063">
    <property type="entry name" value="SAM-dependent_MTases_sf"/>
</dbReference>
<feature type="domain" description="Methyltransferase small" evidence="6">
    <location>
        <begin position="105"/>
        <end position="204"/>
    </location>
</feature>
<dbReference type="InterPro" id="IPR019874">
    <property type="entry name" value="RF_methyltr_PrmC"/>
</dbReference>
<dbReference type="CDD" id="cd02440">
    <property type="entry name" value="AdoMet_MTases"/>
    <property type="match status" value="1"/>
</dbReference>
<keyword evidence="9" id="KW-1185">Reference proteome</keyword>
<feature type="domain" description="Release factor glutamine methyltransferase N-terminal" evidence="7">
    <location>
        <begin position="30"/>
        <end position="81"/>
    </location>
</feature>
<dbReference type="Pfam" id="PF05175">
    <property type="entry name" value="MTS"/>
    <property type="match status" value="1"/>
</dbReference>
<evidence type="ECO:0000313" key="9">
    <source>
        <dbReference type="Proteomes" id="UP000242753"/>
    </source>
</evidence>
<keyword evidence="1 5" id="KW-0489">Methyltransferase</keyword>
<protein>
    <recommendedName>
        <fullName evidence="5">Release factor glutamine methyltransferase</fullName>
        <shortName evidence="5">RF MTase</shortName>
        <ecNumber evidence="5">2.1.1.297</ecNumber>
    </recommendedName>
    <alternativeName>
        <fullName evidence="5">N5-glutamine methyltransferase PrmC</fullName>
    </alternativeName>
    <alternativeName>
        <fullName evidence="5">Protein-(glutamine-N5) MTase PrmC</fullName>
    </alternativeName>
    <alternativeName>
        <fullName evidence="5">Protein-glutamine N-methyltransferase PrmC</fullName>
    </alternativeName>
</protein>
<name>A0A0H5BX76_9ENTR</name>
<dbReference type="PATRIC" id="fig|1594731.3.peg.275"/>
<dbReference type="KEGG" id="wca:WEOB_298"/>
<dbReference type="FunFam" id="3.40.50.150:FF:000053">
    <property type="entry name" value="Release factor glutamine methyltransferase"/>
    <property type="match status" value="1"/>
</dbReference>
<evidence type="ECO:0000259" key="7">
    <source>
        <dbReference type="Pfam" id="PF17827"/>
    </source>
</evidence>
<dbReference type="HAMAP" id="MF_02126">
    <property type="entry name" value="RF_methyltr_PrmC"/>
    <property type="match status" value="1"/>
</dbReference>
<dbReference type="InterPro" id="IPR004556">
    <property type="entry name" value="HemK-like"/>
</dbReference>
<dbReference type="GO" id="GO:0003676">
    <property type="term" value="F:nucleic acid binding"/>
    <property type="evidence" value="ECO:0007669"/>
    <property type="project" value="InterPro"/>
</dbReference>
<keyword evidence="2 5" id="KW-0808">Transferase</keyword>
<dbReference type="GO" id="GO:0032259">
    <property type="term" value="P:methylation"/>
    <property type="evidence" value="ECO:0007669"/>
    <property type="project" value="UniProtKB-KW"/>
</dbReference>
<dbReference type="RefSeq" id="WP_281263778.1">
    <property type="nucleotide sequence ID" value="NZ_LN774881.1"/>
</dbReference>
<dbReference type="SUPFAM" id="SSF53335">
    <property type="entry name" value="S-adenosyl-L-methionine-dependent methyltransferases"/>
    <property type="match status" value="1"/>
</dbReference>
<dbReference type="Gene3D" id="3.40.50.150">
    <property type="entry name" value="Vaccinia Virus protein VP39"/>
    <property type="match status" value="1"/>
</dbReference>
<dbReference type="GO" id="GO:0102559">
    <property type="term" value="F:peptide chain release factor N(5)-glutamine methyltransferase activity"/>
    <property type="evidence" value="ECO:0007669"/>
    <property type="project" value="UniProtKB-EC"/>
</dbReference>
<evidence type="ECO:0000256" key="5">
    <source>
        <dbReference type="HAMAP-Rule" id="MF_02126"/>
    </source>
</evidence>
<evidence type="ECO:0000256" key="3">
    <source>
        <dbReference type="ARBA" id="ARBA00022691"/>
    </source>
</evidence>